<accession>A0AAE2CI68</accession>
<gene>
    <name evidence="1" type="ORF">Salat_1874000</name>
</gene>
<dbReference type="InterPro" id="IPR036691">
    <property type="entry name" value="Endo/exonu/phosph_ase_sf"/>
</dbReference>
<proteinExistence type="predicted"/>
<keyword evidence="2" id="KW-1185">Reference proteome</keyword>
<dbReference type="Proteomes" id="UP001293254">
    <property type="component" value="Unassembled WGS sequence"/>
</dbReference>
<name>A0AAE2CI68_9LAMI</name>
<dbReference type="PANTHER" id="PTHR33710:SF62">
    <property type="entry name" value="DUF4283 DOMAIN PROTEIN"/>
    <property type="match status" value="1"/>
</dbReference>
<dbReference type="EMBL" id="JACGWO010000007">
    <property type="protein sequence ID" value="KAK4422914.1"/>
    <property type="molecule type" value="Genomic_DNA"/>
</dbReference>
<protein>
    <submittedName>
        <fullName evidence="1">Uncharacterized protein</fullName>
    </submittedName>
</protein>
<dbReference type="PANTHER" id="PTHR33710">
    <property type="entry name" value="BNAC02G09200D PROTEIN"/>
    <property type="match status" value="1"/>
</dbReference>
<dbReference type="AlphaFoldDB" id="A0AAE2CI68"/>
<reference evidence="1" key="2">
    <citation type="journal article" date="2024" name="Plant">
        <title>Genomic evolution and insights into agronomic trait innovations of Sesamum species.</title>
        <authorList>
            <person name="Miao H."/>
            <person name="Wang L."/>
            <person name="Qu L."/>
            <person name="Liu H."/>
            <person name="Sun Y."/>
            <person name="Le M."/>
            <person name="Wang Q."/>
            <person name="Wei S."/>
            <person name="Zheng Y."/>
            <person name="Lin W."/>
            <person name="Duan Y."/>
            <person name="Cao H."/>
            <person name="Xiong S."/>
            <person name="Wang X."/>
            <person name="Wei L."/>
            <person name="Li C."/>
            <person name="Ma Q."/>
            <person name="Ju M."/>
            <person name="Zhao R."/>
            <person name="Li G."/>
            <person name="Mu C."/>
            <person name="Tian Q."/>
            <person name="Mei H."/>
            <person name="Zhang T."/>
            <person name="Gao T."/>
            <person name="Zhang H."/>
        </authorList>
    </citation>
    <scope>NUCLEOTIDE SEQUENCE</scope>
    <source>
        <strain evidence="1">3651</strain>
    </source>
</reference>
<dbReference type="SUPFAM" id="SSF56219">
    <property type="entry name" value="DNase I-like"/>
    <property type="match status" value="1"/>
</dbReference>
<comment type="caution">
    <text evidence="1">The sequence shown here is derived from an EMBL/GenBank/DDBJ whole genome shotgun (WGS) entry which is preliminary data.</text>
</comment>
<evidence type="ECO:0000313" key="2">
    <source>
        <dbReference type="Proteomes" id="UP001293254"/>
    </source>
</evidence>
<dbReference type="Gene3D" id="3.60.10.10">
    <property type="entry name" value="Endonuclease/exonuclease/phosphatase"/>
    <property type="match status" value="1"/>
</dbReference>
<reference evidence="1" key="1">
    <citation type="submission" date="2020-06" db="EMBL/GenBank/DDBJ databases">
        <authorList>
            <person name="Li T."/>
            <person name="Hu X."/>
            <person name="Zhang T."/>
            <person name="Song X."/>
            <person name="Zhang H."/>
            <person name="Dai N."/>
            <person name="Sheng W."/>
            <person name="Hou X."/>
            <person name="Wei L."/>
        </authorList>
    </citation>
    <scope>NUCLEOTIDE SEQUENCE</scope>
    <source>
        <strain evidence="1">3651</strain>
        <tissue evidence="1">Leaf</tissue>
    </source>
</reference>
<sequence>MMEFRRVLEDCNLQDLGFVGDRYTWSNKCESANTVRAHLDRCCTSEGWSQLFPSARVKHLDMIGSDHCPILLDTEAELPRQRQRHKPIRFEALWLRSDQCEKMVKRAWGLGFLRGNENLMDRFYSCRISLMTWGKNTFGNINKRIRSLKTKWFSYRKVFSRVRFFQKSVNVRMRLKNCSMPRK</sequence>
<organism evidence="1 2">
    <name type="scientific">Sesamum alatum</name>
    <dbReference type="NCBI Taxonomy" id="300844"/>
    <lineage>
        <taxon>Eukaryota</taxon>
        <taxon>Viridiplantae</taxon>
        <taxon>Streptophyta</taxon>
        <taxon>Embryophyta</taxon>
        <taxon>Tracheophyta</taxon>
        <taxon>Spermatophyta</taxon>
        <taxon>Magnoliopsida</taxon>
        <taxon>eudicotyledons</taxon>
        <taxon>Gunneridae</taxon>
        <taxon>Pentapetalae</taxon>
        <taxon>asterids</taxon>
        <taxon>lamiids</taxon>
        <taxon>Lamiales</taxon>
        <taxon>Pedaliaceae</taxon>
        <taxon>Sesamum</taxon>
    </lineage>
</organism>
<evidence type="ECO:0000313" key="1">
    <source>
        <dbReference type="EMBL" id="KAK4422914.1"/>
    </source>
</evidence>